<dbReference type="GO" id="GO:0000166">
    <property type="term" value="F:nucleotide binding"/>
    <property type="evidence" value="ECO:0007669"/>
    <property type="project" value="UniProtKB-KW"/>
</dbReference>
<feature type="non-terminal residue" evidence="4">
    <location>
        <position position="1"/>
    </location>
</feature>
<dbReference type="PANTHER" id="PTHR47545:SF2">
    <property type="entry name" value="CC-ADDING TRNA NUCLEOTIDYLTRANSFERASE"/>
    <property type="match status" value="1"/>
</dbReference>
<evidence type="ECO:0000313" key="4">
    <source>
        <dbReference type="EMBL" id="SVA85192.1"/>
    </source>
</evidence>
<name>A0A381Z8J6_9ZZZZ</name>
<dbReference type="Gene3D" id="1.10.3090.10">
    <property type="entry name" value="cca-adding enzyme, domain 2"/>
    <property type="match status" value="1"/>
</dbReference>
<protein>
    <recommendedName>
        <fullName evidence="3">tRNA nucleotidyltransferase/poly(A) polymerase RNA and SrmB- binding domain-containing protein</fullName>
    </recommendedName>
</protein>
<feature type="domain" description="tRNA nucleotidyltransferase/poly(A) polymerase RNA and SrmB- binding" evidence="3">
    <location>
        <begin position="26"/>
        <end position="77"/>
    </location>
</feature>
<accession>A0A381Z8J6</accession>
<dbReference type="EMBL" id="UINC01020247">
    <property type="protein sequence ID" value="SVA85192.1"/>
    <property type="molecule type" value="Genomic_DNA"/>
</dbReference>
<dbReference type="PANTHER" id="PTHR47545">
    <property type="entry name" value="MULTIFUNCTIONAL CCA PROTEIN"/>
    <property type="match status" value="1"/>
</dbReference>
<keyword evidence="2" id="KW-0547">Nucleotide-binding</keyword>
<gene>
    <name evidence="4" type="ORF">METZ01_LOCUS138046</name>
</gene>
<organism evidence="4">
    <name type="scientific">marine metagenome</name>
    <dbReference type="NCBI Taxonomy" id="408172"/>
    <lineage>
        <taxon>unclassified sequences</taxon>
        <taxon>metagenomes</taxon>
        <taxon>ecological metagenomes</taxon>
    </lineage>
</organism>
<evidence type="ECO:0000256" key="1">
    <source>
        <dbReference type="ARBA" id="ARBA00007265"/>
    </source>
</evidence>
<reference evidence="4" key="1">
    <citation type="submission" date="2018-05" db="EMBL/GenBank/DDBJ databases">
        <authorList>
            <person name="Lanie J.A."/>
            <person name="Ng W.-L."/>
            <person name="Kazmierczak K.M."/>
            <person name="Andrzejewski T.M."/>
            <person name="Davidsen T.M."/>
            <person name="Wayne K.J."/>
            <person name="Tettelin H."/>
            <person name="Glass J.I."/>
            <person name="Rusch D."/>
            <person name="Podicherti R."/>
            <person name="Tsui H.-C.T."/>
            <person name="Winkler M.E."/>
        </authorList>
    </citation>
    <scope>NUCLEOTIDE SEQUENCE</scope>
</reference>
<evidence type="ECO:0000259" key="3">
    <source>
        <dbReference type="Pfam" id="PF12627"/>
    </source>
</evidence>
<dbReference type="Pfam" id="PF12627">
    <property type="entry name" value="PolyA_pol_RNAbd"/>
    <property type="match status" value="1"/>
</dbReference>
<dbReference type="SUPFAM" id="SSF81891">
    <property type="entry name" value="Poly A polymerase C-terminal region-like"/>
    <property type="match status" value="1"/>
</dbReference>
<dbReference type="AlphaFoldDB" id="A0A381Z8J6"/>
<sequence length="253" mass="26846">DPLRMLRAARFVARYGLVPAEGLVGAARSLVGRMAIVSAERIRDEFFRLLEVEDPSPGVHLLAEIGLLDGLLPEVAALDVGERNRALEVVATATDDPVLRLAVLAQSVGGMASRLVDLRLSGTDVRRIAVLVDGADQIVEGSTDGSWSDEEVRRLAVAVGPSLDPVLDFVDLVGVETGDLVAVVERLGSVGEFDDLGPALDGDAVMVLLDLSAGPEVGEALSWLVDLRLREGRVAPDEAATRLVDWWSNRAAG</sequence>
<dbReference type="InterPro" id="IPR032828">
    <property type="entry name" value="PolyA_RNA-bd"/>
</dbReference>
<evidence type="ECO:0000256" key="2">
    <source>
        <dbReference type="ARBA" id="ARBA00022741"/>
    </source>
</evidence>
<dbReference type="InterPro" id="IPR050124">
    <property type="entry name" value="tRNA_CCA-adding_enzyme"/>
</dbReference>
<comment type="similarity">
    <text evidence="1">Belongs to the tRNA nucleotidyltransferase/poly(A) polymerase family.</text>
</comment>
<proteinExistence type="inferred from homology"/>